<reference evidence="1 2" key="1">
    <citation type="submission" date="2024-09" db="EMBL/GenBank/DDBJ databases">
        <authorList>
            <person name="Sun Q."/>
            <person name="Mori K."/>
        </authorList>
    </citation>
    <scope>NUCLEOTIDE SEQUENCE [LARGE SCALE GENOMIC DNA]</scope>
    <source>
        <strain evidence="1 2">NCAIM B.02529</strain>
    </source>
</reference>
<sequence>MDRALLHERVYALKYVLEGGQADLGPLQKDIEMDLDKVKTANDGMIDPDSVSERIMEIVQATLDNEH</sequence>
<proteinExistence type="predicted"/>
<evidence type="ECO:0000313" key="2">
    <source>
        <dbReference type="Proteomes" id="UP001589836"/>
    </source>
</evidence>
<accession>A0ABV6LRI7</accession>
<dbReference type="Proteomes" id="UP001589836">
    <property type="component" value="Unassembled WGS sequence"/>
</dbReference>
<keyword evidence="2" id="KW-1185">Reference proteome</keyword>
<comment type="caution">
    <text evidence="1">The sequence shown here is derived from an EMBL/GenBank/DDBJ whole genome shotgun (WGS) entry which is preliminary data.</text>
</comment>
<dbReference type="RefSeq" id="WP_377349730.1">
    <property type="nucleotide sequence ID" value="NZ_JBHLTP010000012.1"/>
</dbReference>
<gene>
    <name evidence="1" type="ORF">ACFFGV_15700</name>
</gene>
<organism evidence="1 2">
    <name type="scientific">Pontibacillus salicampi</name>
    <dbReference type="NCBI Taxonomy" id="1449801"/>
    <lineage>
        <taxon>Bacteria</taxon>
        <taxon>Bacillati</taxon>
        <taxon>Bacillota</taxon>
        <taxon>Bacilli</taxon>
        <taxon>Bacillales</taxon>
        <taxon>Bacillaceae</taxon>
        <taxon>Pontibacillus</taxon>
    </lineage>
</organism>
<protein>
    <submittedName>
        <fullName evidence="1">Uncharacterized protein</fullName>
    </submittedName>
</protein>
<dbReference type="EMBL" id="JBHLTP010000012">
    <property type="protein sequence ID" value="MFC0525024.1"/>
    <property type="molecule type" value="Genomic_DNA"/>
</dbReference>
<evidence type="ECO:0000313" key="1">
    <source>
        <dbReference type="EMBL" id="MFC0525024.1"/>
    </source>
</evidence>
<name>A0ABV6LRI7_9BACI</name>